<organism evidence="1 2">
    <name type="scientific">Stakelama tenebrarum</name>
    <dbReference type="NCBI Taxonomy" id="2711215"/>
    <lineage>
        <taxon>Bacteria</taxon>
        <taxon>Pseudomonadati</taxon>
        <taxon>Pseudomonadota</taxon>
        <taxon>Alphaproteobacteria</taxon>
        <taxon>Sphingomonadales</taxon>
        <taxon>Sphingomonadaceae</taxon>
        <taxon>Stakelama</taxon>
    </lineage>
</organism>
<evidence type="ECO:0008006" key="3">
    <source>
        <dbReference type="Google" id="ProtNLM"/>
    </source>
</evidence>
<dbReference type="NCBIfam" id="TIGR01725">
    <property type="entry name" value="phge_HK97_gp10"/>
    <property type="match status" value="1"/>
</dbReference>
<sequence>MANDTVRVHGFAELDRALDVVGQTLFPMTVARALKAGAQVIVDEEKRLVPKRTGQLRDSIVADMEPTNSPEWKHGAFEVDGMTIYIGPTLHKGWYGYMVEMGLGKGGPHPFVRPAVDNKGKEAIGVVASELGATLVRVLKTV</sequence>
<gene>
    <name evidence="1" type="ORF">G5C33_10165</name>
</gene>
<protein>
    <recommendedName>
        <fullName evidence="3">HK97 gp10 family phage protein</fullName>
    </recommendedName>
</protein>
<name>A0A6G6Y5N1_9SPHN</name>
<dbReference type="InterPro" id="IPR010064">
    <property type="entry name" value="HK97-gp10_tail"/>
</dbReference>
<accession>A0A6G6Y5N1</accession>
<dbReference type="EMBL" id="CP049109">
    <property type="protein sequence ID" value="QIG80107.1"/>
    <property type="molecule type" value="Genomic_DNA"/>
</dbReference>
<dbReference type="RefSeq" id="WP_165327110.1">
    <property type="nucleotide sequence ID" value="NZ_CP049109.1"/>
</dbReference>
<dbReference type="KEGG" id="spzr:G5C33_10165"/>
<dbReference type="Pfam" id="PF04883">
    <property type="entry name" value="HK97-gp10_like"/>
    <property type="match status" value="1"/>
</dbReference>
<dbReference type="Proteomes" id="UP000501568">
    <property type="component" value="Chromosome"/>
</dbReference>
<keyword evidence="2" id="KW-1185">Reference proteome</keyword>
<evidence type="ECO:0000313" key="2">
    <source>
        <dbReference type="Proteomes" id="UP000501568"/>
    </source>
</evidence>
<evidence type="ECO:0000313" key="1">
    <source>
        <dbReference type="EMBL" id="QIG80107.1"/>
    </source>
</evidence>
<reference evidence="1 2" key="1">
    <citation type="submission" date="2020-02" db="EMBL/GenBank/DDBJ databases">
        <authorList>
            <person name="Zheng R.K."/>
            <person name="Sun C.M."/>
        </authorList>
    </citation>
    <scope>NUCLEOTIDE SEQUENCE [LARGE SCALE GENOMIC DNA]</scope>
    <source>
        <strain evidence="2">zrk23</strain>
    </source>
</reference>
<proteinExistence type="predicted"/>
<dbReference type="AlphaFoldDB" id="A0A6G6Y5N1"/>